<protein>
    <submittedName>
        <fullName evidence="1">Uncharacterized protein</fullName>
    </submittedName>
</protein>
<evidence type="ECO:0000313" key="1">
    <source>
        <dbReference type="EMBL" id="JAD39644.1"/>
    </source>
</evidence>
<reference evidence="1" key="2">
    <citation type="journal article" date="2015" name="Data Brief">
        <title>Shoot transcriptome of the giant reed, Arundo donax.</title>
        <authorList>
            <person name="Barrero R.A."/>
            <person name="Guerrero F.D."/>
            <person name="Moolhuijzen P."/>
            <person name="Goolsby J.A."/>
            <person name="Tidwell J."/>
            <person name="Bellgard S.E."/>
            <person name="Bellgard M.I."/>
        </authorList>
    </citation>
    <scope>NUCLEOTIDE SEQUENCE</scope>
    <source>
        <tissue evidence="1">Shoot tissue taken approximately 20 cm above the soil surface</tissue>
    </source>
</reference>
<proteinExistence type="predicted"/>
<name>A0A0A8ZJT8_ARUDO</name>
<dbReference type="EMBL" id="GBRH01258251">
    <property type="protein sequence ID" value="JAD39644.1"/>
    <property type="molecule type" value="Transcribed_RNA"/>
</dbReference>
<sequence>MLPGLRGS</sequence>
<accession>A0A0A8ZJT8</accession>
<organism evidence="1">
    <name type="scientific">Arundo donax</name>
    <name type="common">Giant reed</name>
    <name type="synonym">Donax arundinaceus</name>
    <dbReference type="NCBI Taxonomy" id="35708"/>
    <lineage>
        <taxon>Eukaryota</taxon>
        <taxon>Viridiplantae</taxon>
        <taxon>Streptophyta</taxon>
        <taxon>Embryophyta</taxon>
        <taxon>Tracheophyta</taxon>
        <taxon>Spermatophyta</taxon>
        <taxon>Magnoliopsida</taxon>
        <taxon>Liliopsida</taxon>
        <taxon>Poales</taxon>
        <taxon>Poaceae</taxon>
        <taxon>PACMAD clade</taxon>
        <taxon>Arundinoideae</taxon>
        <taxon>Arundineae</taxon>
        <taxon>Arundo</taxon>
    </lineage>
</organism>
<reference evidence="1" key="1">
    <citation type="submission" date="2014-09" db="EMBL/GenBank/DDBJ databases">
        <authorList>
            <person name="Magalhaes I.L.F."/>
            <person name="Oliveira U."/>
            <person name="Santos F.R."/>
            <person name="Vidigal T.H.D.A."/>
            <person name="Brescovit A.D."/>
            <person name="Santos A.J."/>
        </authorList>
    </citation>
    <scope>NUCLEOTIDE SEQUENCE</scope>
    <source>
        <tissue evidence="1">Shoot tissue taken approximately 20 cm above the soil surface</tissue>
    </source>
</reference>